<organism evidence="1 2">
    <name type="scientific">Vitis vinifera</name>
    <name type="common">Grape</name>
    <dbReference type="NCBI Taxonomy" id="29760"/>
    <lineage>
        <taxon>Eukaryota</taxon>
        <taxon>Viridiplantae</taxon>
        <taxon>Streptophyta</taxon>
        <taxon>Embryophyta</taxon>
        <taxon>Tracheophyta</taxon>
        <taxon>Spermatophyta</taxon>
        <taxon>Magnoliopsida</taxon>
        <taxon>eudicotyledons</taxon>
        <taxon>Gunneridae</taxon>
        <taxon>Pentapetalae</taxon>
        <taxon>rosids</taxon>
        <taxon>Vitales</taxon>
        <taxon>Vitaceae</taxon>
        <taxon>Viteae</taxon>
        <taxon>Vitis</taxon>
    </lineage>
</organism>
<sequence>MFGLRLQGGGGGGKGVDVPHLLFANSTLLFCIPYSGQLTYMSWIPQWFKASAERVPFEIGHFGKAWGRDERHQLSSYKDAWLVDVWEVMGAQAL</sequence>
<gene>
    <name evidence="1" type="ORF">CK203_043910</name>
</gene>
<dbReference type="Proteomes" id="UP000288805">
    <property type="component" value="Unassembled WGS sequence"/>
</dbReference>
<comment type="caution">
    <text evidence="1">The sequence shown here is derived from an EMBL/GenBank/DDBJ whole genome shotgun (WGS) entry which is preliminary data.</text>
</comment>
<protein>
    <submittedName>
        <fullName evidence="1">Uncharacterized protein</fullName>
    </submittedName>
</protein>
<evidence type="ECO:0000313" key="1">
    <source>
        <dbReference type="EMBL" id="RVW88463.1"/>
    </source>
</evidence>
<evidence type="ECO:0000313" key="2">
    <source>
        <dbReference type="Proteomes" id="UP000288805"/>
    </source>
</evidence>
<dbReference type="AlphaFoldDB" id="A0A438HVG9"/>
<accession>A0A438HVG9</accession>
<name>A0A438HVG9_VITVI</name>
<dbReference type="EMBL" id="QGNW01000173">
    <property type="protein sequence ID" value="RVW88463.1"/>
    <property type="molecule type" value="Genomic_DNA"/>
</dbReference>
<proteinExistence type="predicted"/>
<reference evidence="1 2" key="1">
    <citation type="journal article" date="2018" name="PLoS Genet.">
        <title>Population sequencing reveals clonal diversity and ancestral inbreeding in the grapevine cultivar Chardonnay.</title>
        <authorList>
            <person name="Roach M.J."/>
            <person name="Johnson D.L."/>
            <person name="Bohlmann J."/>
            <person name="van Vuuren H.J."/>
            <person name="Jones S.J."/>
            <person name="Pretorius I.S."/>
            <person name="Schmidt S.A."/>
            <person name="Borneman A.R."/>
        </authorList>
    </citation>
    <scope>NUCLEOTIDE SEQUENCE [LARGE SCALE GENOMIC DNA]</scope>
    <source>
        <strain evidence="2">cv. Chardonnay</strain>
        <tissue evidence="1">Leaf</tissue>
    </source>
</reference>